<dbReference type="Gene3D" id="3.30.70.20">
    <property type="match status" value="1"/>
</dbReference>
<dbReference type="OrthoDB" id="3215002at2"/>
<keyword evidence="3 8" id="KW-0479">Metal-binding</keyword>
<organism evidence="10 11">
    <name type="scientific">Actinophytocola xinjiangensis</name>
    <dbReference type="NCBI Taxonomy" id="485602"/>
    <lineage>
        <taxon>Bacteria</taxon>
        <taxon>Bacillati</taxon>
        <taxon>Actinomycetota</taxon>
        <taxon>Actinomycetes</taxon>
        <taxon>Pseudonocardiales</taxon>
        <taxon>Pseudonocardiaceae</taxon>
    </lineage>
</organism>
<comment type="caution">
    <text evidence="10">The sequence shown here is derived from an EMBL/GenBank/DDBJ whole genome shotgun (WGS) entry which is preliminary data.</text>
</comment>
<keyword evidence="6 8" id="KW-0411">Iron-sulfur</keyword>
<evidence type="ECO:0000256" key="3">
    <source>
        <dbReference type="ARBA" id="ARBA00022723"/>
    </source>
</evidence>
<dbReference type="InterPro" id="IPR017896">
    <property type="entry name" value="4Fe4S_Fe-S-bd"/>
</dbReference>
<sequence length="73" mass="7681">MSARWCGDVPKVIVDRDRCCGAGLCAQALPQVFDQGEDAVVVLLEENPPAELVAPLADVAFACPSGAIRVVEQ</sequence>
<comment type="function">
    <text evidence="8">Ferredoxins are iron-sulfur proteins that transfer electrons in a wide variety of metabolic reactions.</text>
</comment>
<dbReference type="PRINTS" id="PR00352">
    <property type="entry name" value="3FE4SFRDOXIN"/>
</dbReference>
<dbReference type="EMBL" id="MSIF01000025">
    <property type="protein sequence ID" value="OLF05861.1"/>
    <property type="molecule type" value="Genomic_DNA"/>
</dbReference>
<dbReference type="GO" id="GO:0005506">
    <property type="term" value="F:iron ion binding"/>
    <property type="evidence" value="ECO:0007669"/>
    <property type="project" value="UniProtKB-UniRule"/>
</dbReference>
<name>A0A7Z0WF42_9PSEU</name>
<dbReference type="GO" id="GO:0009055">
    <property type="term" value="F:electron transfer activity"/>
    <property type="evidence" value="ECO:0007669"/>
    <property type="project" value="UniProtKB-UniRule"/>
</dbReference>
<accession>A0A7Z0WF42</accession>
<reference evidence="10 11" key="1">
    <citation type="submission" date="2016-12" db="EMBL/GenBank/DDBJ databases">
        <title>The draft genome sequence of Actinophytocola xinjiangensis.</title>
        <authorList>
            <person name="Wang W."/>
            <person name="Yuan L."/>
        </authorList>
    </citation>
    <scope>NUCLEOTIDE SEQUENCE [LARGE SCALE GENOMIC DNA]</scope>
    <source>
        <strain evidence="10 11">CGMCC 4.4663</strain>
    </source>
</reference>
<keyword evidence="7" id="KW-0003">3Fe-4S</keyword>
<comment type="cofactor">
    <cofactor evidence="1">
        <name>[3Fe-4S] cluster</name>
        <dbReference type="ChEBI" id="CHEBI:21137"/>
    </cofactor>
</comment>
<dbReference type="SUPFAM" id="SSF54862">
    <property type="entry name" value="4Fe-4S ferredoxins"/>
    <property type="match status" value="1"/>
</dbReference>
<dbReference type="PROSITE" id="PS51379">
    <property type="entry name" value="4FE4S_FER_2"/>
    <property type="match status" value="1"/>
</dbReference>
<evidence type="ECO:0000256" key="6">
    <source>
        <dbReference type="ARBA" id="ARBA00023014"/>
    </source>
</evidence>
<proteinExistence type="predicted"/>
<keyword evidence="4 8" id="KW-0249">Electron transport</keyword>
<evidence type="ECO:0000256" key="5">
    <source>
        <dbReference type="ARBA" id="ARBA00023004"/>
    </source>
</evidence>
<dbReference type="Pfam" id="PF06902">
    <property type="entry name" value="Fer4_19"/>
    <property type="match status" value="1"/>
</dbReference>
<dbReference type="AlphaFoldDB" id="A0A7Z0WF42"/>
<dbReference type="PANTHER" id="PTHR36923:SF3">
    <property type="entry name" value="FERREDOXIN"/>
    <property type="match status" value="1"/>
</dbReference>
<evidence type="ECO:0000256" key="4">
    <source>
        <dbReference type="ARBA" id="ARBA00022982"/>
    </source>
</evidence>
<evidence type="ECO:0000256" key="2">
    <source>
        <dbReference type="ARBA" id="ARBA00022448"/>
    </source>
</evidence>
<evidence type="ECO:0000256" key="8">
    <source>
        <dbReference type="RuleBase" id="RU368020"/>
    </source>
</evidence>
<feature type="domain" description="4Fe-4S ferredoxin-type" evidence="9">
    <location>
        <begin position="10"/>
        <end position="38"/>
    </location>
</feature>
<protein>
    <recommendedName>
        <fullName evidence="8">Ferredoxin</fullName>
    </recommendedName>
</protein>
<evidence type="ECO:0000313" key="10">
    <source>
        <dbReference type="EMBL" id="OLF05861.1"/>
    </source>
</evidence>
<evidence type="ECO:0000256" key="1">
    <source>
        <dbReference type="ARBA" id="ARBA00001927"/>
    </source>
</evidence>
<dbReference type="Proteomes" id="UP000185696">
    <property type="component" value="Unassembled WGS sequence"/>
</dbReference>
<keyword evidence="2 8" id="KW-0813">Transport</keyword>
<keyword evidence="5 8" id="KW-0408">Iron</keyword>
<dbReference type="InterPro" id="IPR051269">
    <property type="entry name" value="Fe-S_cluster_ET"/>
</dbReference>
<keyword evidence="11" id="KW-1185">Reference proteome</keyword>
<dbReference type="InterPro" id="IPR001080">
    <property type="entry name" value="3Fe4S_ferredoxin"/>
</dbReference>
<evidence type="ECO:0000256" key="7">
    <source>
        <dbReference type="ARBA" id="ARBA00023291"/>
    </source>
</evidence>
<dbReference type="InterPro" id="IPR010693">
    <property type="entry name" value="Divergent_4Fe-4S_mono-cluster"/>
</dbReference>
<dbReference type="PANTHER" id="PTHR36923">
    <property type="entry name" value="FERREDOXIN"/>
    <property type="match status" value="1"/>
</dbReference>
<gene>
    <name evidence="10" type="ORF">BLA60_34330</name>
</gene>
<evidence type="ECO:0000259" key="9">
    <source>
        <dbReference type="PROSITE" id="PS51379"/>
    </source>
</evidence>
<dbReference type="GO" id="GO:0051538">
    <property type="term" value="F:3 iron, 4 sulfur cluster binding"/>
    <property type="evidence" value="ECO:0007669"/>
    <property type="project" value="UniProtKB-KW"/>
</dbReference>
<evidence type="ECO:0000313" key="11">
    <source>
        <dbReference type="Proteomes" id="UP000185696"/>
    </source>
</evidence>